<keyword evidence="1" id="KW-0812">Transmembrane</keyword>
<dbReference type="Pfam" id="PF14023">
    <property type="entry name" value="Bestrophin-like"/>
    <property type="match status" value="1"/>
</dbReference>
<dbReference type="InterPro" id="IPR025333">
    <property type="entry name" value="DUF4239"/>
</dbReference>
<proteinExistence type="predicted"/>
<dbReference type="Proteomes" id="UP001203410">
    <property type="component" value="Unassembled WGS sequence"/>
</dbReference>
<keyword evidence="1" id="KW-1133">Transmembrane helix</keyword>
<keyword evidence="3" id="KW-1185">Reference proteome</keyword>
<sequence>MQWLAGLSLVGLAVATFASLLVASLIGYGFRRLERRLTVRAEEPEHSQESYLVGGMIGLMALLLAFSFSIALERFDERRHLVVQEANAIGTSYLRAQMLDEPHRSRLSSLLVAYTDNRIRLASIPPDQLTTQLAINDKLLVDIWSAVTAARDSALAHGISVPLLNTFNEVIDLDTERKISRTVRMPSEVLELLLGFLLLTALVLGYVLEERRGRIGALVLFVLLSLYIGIIADLNRPSSGRIKEAQDAMLMLQASLKSQPPHAFDRYLNGAVQ</sequence>
<feature type="transmembrane region" description="Helical" evidence="1">
    <location>
        <begin position="214"/>
        <end position="234"/>
    </location>
</feature>
<evidence type="ECO:0000313" key="2">
    <source>
        <dbReference type="EMBL" id="MCL6698302.1"/>
    </source>
</evidence>
<reference evidence="2 3" key="1">
    <citation type="submission" date="2022-05" db="EMBL/GenBank/DDBJ databases">
        <authorList>
            <person name="Jo J.-H."/>
            <person name="Im W.-T."/>
        </authorList>
    </citation>
    <scope>NUCLEOTIDE SEQUENCE [LARGE SCALE GENOMIC DNA]</scope>
    <source>
        <strain evidence="2 3">NSE70-1</strain>
    </source>
</reference>
<name>A0ABT0RTI6_9SPHN</name>
<evidence type="ECO:0000256" key="1">
    <source>
        <dbReference type="SAM" id="Phobius"/>
    </source>
</evidence>
<protein>
    <recommendedName>
        <fullName evidence="4">DUF4239 domain-containing protein</fullName>
    </recommendedName>
</protein>
<accession>A0ABT0RTI6</accession>
<comment type="caution">
    <text evidence="2">The sequence shown here is derived from an EMBL/GenBank/DDBJ whole genome shotgun (WGS) entry which is preliminary data.</text>
</comment>
<feature type="transmembrane region" description="Helical" evidence="1">
    <location>
        <begin position="189"/>
        <end position="208"/>
    </location>
</feature>
<evidence type="ECO:0000313" key="3">
    <source>
        <dbReference type="Proteomes" id="UP001203410"/>
    </source>
</evidence>
<dbReference type="RefSeq" id="WP_249903646.1">
    <property type="nucleotide sequence ID" value="NZ_JAMGBA010000001.1"/>
</dbReference>
<dbReference type="EMBL" id="JAMGBA010000001">
    <property type="protein sequence ID" value="MCL6698302.1"/>
    <property type="molecule type" value="Genomic_DNA"/>
</dbReference>
<feature type="transmembrane region" description="Helical" evidence="1">
    <location>
        <begin position="51"/>
        <end position="72"/>
    </location>
</feature>
<gene>
    <name evidence="2" type="ORF">LZ496_05840</name>
</gene>
<keyword evidence="1" id="KW-0472">Membrane</keyword>
<organism evidence="2 3">
    <name type="scientific">Sphingomonas caseinilyticus</name>
    <dbReference type="NCBI Taxonomy" id="2908205"/>
    <lineage>
        <taxon>Bacteria</taxon>
        <taxon>Pseudomonadati</taxon>
        <taxon>Pseudomonadota</taxon>
        <taxon>Alphaproteobacteria</taxon>
        <taxon>Sphingomonadales</taxon>
        <taxon>Sphingomonadaceae</taxon>
        <taxon>Sphingomonas</taxon>
    </lineage>
</organism>
<evidence type="ECO:0008006" key="4">
    <source>
        <dbReference type="Google" id="ProtNLM"/>
    </source>
</evidence>